<dbReference type="Pfam" id="PF00126">
    <property type="entry name" value="HTH_1"/>
    <property type="match status" value="1"/>
</dbReference>
<dbReference type="Gene3D" id="1.10.10.10">
    <property type="entry name" value="Winged helix-like DNA-binding domain superfamily/Winged helix DNA-binding domain"/>
    <property type="match status" value="1"/>
</dbReference>
<accession>A0A5N3R4B7</accession>
<evidence type="ECO:0000256" key="4">
    <source>
        <dbReference type="ARBA" id="ARBA00023163"/>
    </source>
</evidence>
<comment type="caution">
    <text evidence="6">The sequence shown here is derived from an EMBL/GenBank/DDBJ whole genome shotgun (WGS) entry which is preliminary data.</text>
</comment>
<gene>
    <name evidence="6" type="ORF">F2P58_12770</name>
</gene>
<evidence type="ECO:0000313" key="6">
    <source>
        <dbReference type="EMBL" id="KAB0288315.1"/>
    </source>
</evidence>
<dbReference type="InterPro" id="IPR036388">
    <property type="entry name" value="WH-like_DNA-bd_sf"/>
</dbReference>
<proteinExistence type="inferred from homology"/>
<organism evidence="6 7">
    <name type="scientific">Vibrio fortis</name>
    <dbReference type="NCBI Taxonomy" id="212667"/>
    <lineage>
        <taxon>Bacteria</taxon>
        <taxon>Pseudomonadati</taxon>
        <taxon>Pseudomonadota</taxon>
        <taxon>Gammaproteobacteria</taxon>
        <taxon>Vibrionales</taxon>
        <taxon>Vibrionaceae</taxon>
        <taxon>Vibrio</taxon>
    </lineage>
</organism>
<dbReference type="SUPFAM" id="SSF53850">
    <property type="entry name" value="Periplasmic binding protein-like II"/>
    <property type="match status" value="1"/>
</dbReference>
<sequence>MRNSDIAKLRELDFNLLKTLSVLLEHKHVSKSAELLFLSQPAVSKQLTRLRAMFNDPLLVRSGNNQLLTPKAERIKPQVESLCEQVKHLVIPDELDLKEVDATVSIIFSDYGSPHWISTLLRELHQEAPNVTVVCKEWSRENINQLENGEINLALGPIIGSGARCESIKFGAVSSSFIARNDHPLFTETSEPPPFSQFPVIRISGSTQYQHIYNTILPDNPVMLDQASMWLALDTLEYSDAVLIGPTRVMKLLSETEGYRCQLLEQVPEIDICMSWTAGLTNDLFYKWLIDKMIKIGKQIVS</sequence>
<evidence type="ECO:0000256" key="2">
    <source>
        <dbReference type="ARBA" id="ARBA00023015"/>
    </source>
</evidence>
<dbReference type="GO" id="GO:0003677">
    <property type="term" value="F:DNA binding"/>
    <property type="evidence" value="ECO:0007669"/>
    <property type="project" value="UniProtKB-KW"/>
</dbReference>
<feature type="domain" description="HTH lysR-type" evidence="5">
    <location>
        <begin position="12"/>
        <end position="69"/>
    </location>
</feature>
<dbReference type="SUPFAM" id="SSF46785">
    <property type="entry name" value="Winged helix' DNA-binding domain"/>
    <property type="match status" value="1"/>
</dbReference>
<dbReference type="RefSeq" id="WP_150870173.1">
    <property type="nucleotide sequence ID" value="NZ_VWSE01000006.1"/>
</dbReference>
<evidence type="ECO:0000256" key="3">
    <source>
        <dbReference type="ARBA" id="ARBA00023125"/>
    </source>
</evidence>
<dbReference type="EMBL" id="VWSE01000006">
    <property type="protein sequence ID" value="KAB0288315.1"/>
    <property type="molecule type" value="Genomic_DNA"/>
</dbReference>
<dbReference type="InterPro" id="IPR036390">
    <property type="entry name" value="WH_DNA-bd_sf"/>
</dbReference>
<dbReference type="PROSITE" id="PS50931">
    <property type="entry name" value="HTH_LYSR"/>
    <property type="match status" value="1"/>
</dbReference>
<reference evidence="6 7" key="1">
    <citation type="submission" date="2019-09" db="EMBL/GenBank/DDBJ databases">
        <title>Whole genome sequence of Vibrio fortis.</title>
        <authorList>
            <person name="Das S.K."/>
        </authorList>
    </citation>
    <scope>NUCLEOTIDE SEQUENCE [LARGE SCALE GENOMIC DNA]</scope>
    <source>
        <strain evidence="6 7">AN60</strain>
    </source>
</reference>
<evidence type="ECO:0000259" key="5">
    <source>
        <dbReference type="PROSITE" id="PS50931"/>
    </source>
</evidence>
<evidence type="ECO:0000313" key="7">
    <source>
        <dbReference type="Proteomes" id="UP000326789"/>
    </source>
</evidence>
<keyword evidence="4" id="KW-0804">Transcription</keyword>
<dbReference type="Pfam" id="PF03466">
    <property type="entry name" value="LysR_substrate"/>
    <property type="match status" value="1"/>
</dbReference>
<evidence type="ECO:0000256" key="1">
    <source>
        <dbReference type="ARBA" id="ARBA00009437"/>
    </source>
</evidence>
<protein>
    <submittedName>
        <fullName evidence="6">LysR family transcriptional regulator</fullName>
    </submittedName>
</protein>
<dbReference type="Proteomes" id="UP000326789">
    <property type="component" value="Unassembled WGS sequence"/>
</dbReference>
<dbReference type="AlphaFoldDB" id="A0A5N3R4B7"/>
<dbReference type="GO" id="GO:0003700">
    <property type="term" value="F:DNA-binding transcription factor activity"/>
    <property type="evidence" value="ECO:0007669"/>
    <property type="project" value="InterPro"/>
</dbReference>
<dbReference type="PRINTS" id="PR00039">
    <property type="entry name" value="HTHLYSR"/>
</dbReference>
<keyword evidence="3" id="KW-0238">DNA-binding</keyword>
<comment type="similarity">
    <text evidence="1">Belongs to the LysR transcriptional regulatory family.</text>
</comment>
<dbReference type="InterPro" id="IPR050389">
    <property type="entry name" value="LysR-type_TF"/>
</dbReference>
<dbReference type="PANTHER" id="PTHR30118:SF7">
    <property type="entry name" value="TRANSCRIPTIONAL REGULATOR LYSR FAMILY"/>
    <property type="match status" value="1"/>
</dbReference>
<dbReference type="PANTHER" id="PTHR30118">
    <property type="entry name" value="HTH-TYPE TRANSCRIPTIONAL REGULATOR LEUO-RELATED"/>
    <property type="match status" value="1"/>
</dbReference>
<keyword evidence="2" id="KW-0805">Transcription regulation</keyword>
<dbReference type="InterPro" id="IPR000847">
    <property type="entry name" value="LysR_HTH_N"/>
</dbReference>
<name>A0A5N3R4B7_9VIBR</name>
<dbReference type="InterPro" id="IPR005119">
    <property type="entry name" value="LysR_subst-bd"/>
</dbReference>
<dbReference type="Gene3D" id="3.40.190.10">
    <property type="entry name" value="Periplasmic binding protein-like II"/>
    <property type="match status" value="2"/>
</dbReference>